<keyword evidence="1" id="KW-0732">Signal</keyword>
<gene>
    <name evidence="2" type="ORF">GSLYS_00007268001</name>
</gene>
<accession>A0AAV2HIF4</accession>
<feature type="signal peptide" evidence="1">
    <location>
        <begin position="1"/>
        <end position="20"/>
    </location>
</feature>
<sequence length="197" mass="22500">MENHWILFIAFSNLLVGAKCECALSNWTLSMRRQGYSDCKQGKNYSYIQGIARGERASDSKDGLELIRYAQCCPAPLMWREEKTVTVSGDWKSNLDRDHHWALCPDGYFLQGLYRSASSSGRLSNLDAGRCAKPAGHPTYYGPCYEENTNCCFDAAGLCKCRRYYFLIGIYRGDCDRLHCLDKLKCCMMSENHELTY</sequence>
<evidence type="ECO:0000313" key="2">
    <source>
        <dbReference type="EMBL" id="CAL1533250.1"/>
    </source>
</evidence>
<protein>
    <submittedName>
        <fullName evidence="2">Uncharacterized protein</fullName>
    </submittedName>
</protein>
<feature type="chain" id="PRO_5043718693" evidence="1">
    <location>
        <begin position="21"/>
        <end position="197"/>
    </location>
</feature>
<evidence type="ECO:0000313" key="3">
    <source>
        <dbReference type="Proteomes" id="UP001497497"/>
    </source>
</evidence>
<evidence type="ECO:0000256" key="1">
    <source>
        <dbReference type="SAM" id="SignalP"/>
    </source>
</evidence>
<dbReference type="Proteomes" id="UP001497497">
    <property type="component" value="Unassembled WGS sequence"/>
</dbReference>
<name>A0AAV2HIF4_LYMST</name>
<organism evidence="2 3">
    <name type="scientific">Lymnaea stagnalis</name>
    <name type="common">Great pond snail</name>
    <name type="synonym">Helix stagnalis</name>
    <dbReference type="NCBI Taxonomy" id="6523"/>
    <lineage>
        <taxon>Eukaryota</taxon>
        <taxon>Metazoa</taxon>
        <taxon>Spiralia</taxon>
        <taxon>Lophotrochozoa</taxon>
        <taxon>Mollusca</taxon>
        <taxon>Gastropoda</taxon>
        <taxon>Heterobranchia</taxon>
        <taxon>Euthyneura</taxon>
        <taxon>Panpulmonata</taxon>
        <taxon>Hygrophila</taxon>
        <taxon>Lymnaeoidea</taxon>
        <taxon>Lymnaeidae</taxon>
        <taxon>Lymnaea</taxon>
    </lineage>
</organism>
<dbReference type="EMBL" id="CAXITT010000138">
    <property type="protein sequence ID" value="CAL1533250.1"/>
    <property type="molecule type" value="Genomic_DNA"/>
</dbReference>
<reference evidence="2 3" key="1">
    <citation type="submission" date="2024-04" db="EMBL/GenBank/DDBJ databases">
        <authorList>
            <consortium name="Genoscope - CEA"/>
            <person name="William W."/>
        </authorList>
    </citation>
    <scope>NUCLEOTIDE SEQUENCE [LARGE SCALE GENOMIC DNA]</scope>
</reference>
<dbReference type="AlphaFoldDB" id="A0AAV2HIF4"/>
<comment type="caution">
    <text evidence="2">The sequence shown here is derived from an EMBL/GenBank/DDBJ whole genome shotgun (WGS) entry which is preliminary data.</text>
</comment>
<proteinExistence type="predicted"/>
<keyword evidence="3" id="KW-1185">Reference proteome</keyword>